<protein>
    <recommendedName>
        <fullName evidence="6">RRM domain-containing protein</fullName>
    </recommendedName>
</protein>
<dbReference type="GO" id="GO:0003730">
    <property type="term" value="F:mRNA 3'-UTR binding"/>
    <property type="evidence" value="ECO:0007669"/>
    <property type="project" value="TreeGrafter"/>
</dbReference>
<keyword evidence="5" id="KW-1185">Reference proteome</keyword>
<evidence type="ECO:0000256" key="3">
    <source>
        <dbReference type="SAM" id="MobiDB-lite"/>
    </source>
</evidence>
<proteinExistence type="predicted"/>
<evidence type="ECO:0000256" key="2">
    <source>
        <dbReference type="SAM" id="Coils"/>
    </source>
</evidence>
<dbReference type="Proteomes" id="UP000663828">
    <property type="component" value="Unassembled WGS sequence"/>
</dbReference>
<reference evidence="4" key="1">
    <citation type="submission" date="2021-02" db="EMBL/GenBank/DDBJ databases">
        <authorList>
            <person name="Nowell W R."/>
        </authorList>
    </citation>
    <scope>NUCLEOTIDE SEQUENCE</scope>
</reference>
<keyword evidence="2" id="KW-0175">Coiled coil</keyword>
<name>A0A813QGR9_ADIRI</name>
<dbReference type="GO" id="GO:0000398">
    <property type="term" value="P:mRNA splicing, via spliceosome"/>
    <property type="evidence" value="ECO:0007669"/>
    <property type="project" value="TreeGrafter"/>
</dbReference>
<dbReference type="PANTHER" id="PTHR48026">
    <property type="entry name" value="HOMOLOGOUS TO DROSOPHILA SQD (SQUID) PROTEIN"/>
    <property type="match status" value="1"/>
</dbReference>
<dbReference type="InterPro" id="IPR035979">
    <property type="entry name" value="RBD_domain_sf"/>
</dbReference>
<feature type="coiled-coil region" evidence="2">
    <location>
        <begin position="194"/>
        <end position="221"/>
    </location>
</feature>
<keyword evidence="1" id="KW-0694">RNA-binding</keyword>
<dbReference type="InterPro" id="IPR012677">
    <property type="entry name" value="Nucleotide-bd_a/b_plait_sf"/>
</dbReference>
<dbReference type="Gene3D" id="3.30.70.330">
    <property type="match status" value="1"/>
</dbReference>
<gene>
    <name evidence="4" type="ORF">XAT740_LOCUS1234</name>
</gene>
<sequence length="330" mass="39229">MSTEIFVDGICEFDDKSIQSYFSQFGSRIVHYECQRQRPTNACCFAVITFASHHTVNAILRKRPHSINSYPLFVKRLLPLTICSFSERLLPVTSLFVQNRITKELEEGNLKKYFQTFGEILRFERDSKQNRLIIEFKDYDSVDRIFLNKSQLPQFVEVHKNLSPRLQNQIRYHGTCRPKEQQPKFDDKEKKPQKENYQDLLQKTIEELAKCKAQLRNTERDYLILQMKYTTMKKKYDHISQRLTNENECHTCEEDQQSQNSMSYPKYVLSKRLNNSSIHKHQVSESSTTQSNMSDDSVFKQVQSPPIMIRPCEQKYRSTYRYEPVRNDQQ</sequence>
<feature type="region of interest" description="Disordered" evidence="3">
    <location>
        <begin position="277"/>
        <end position="330"/>
    </location>
</feature>
<accession>A0A813QGR9</accession>
<comment type="caution">
    <text evidence="4">The sequence shown here is derived from an EMBL/GenBank/DDBJ whole genome shotgun (WGS) entry which is preliminary data.</text>
</comment>
<dbReference type="GO" id="GO:0071013">
    <property type="term" value="C:catalytic step 2 spliceosome"/>
    <property type="evidence" value="ECO:0007669"/>
    <property type="project" value="TreeGrafter"/>
</dbReference>
<dbReference type="PANTHER" id="PTHR48026:SF14">
    <property type="entry name" value="HETEROGENEOUS NUCLEAR RIBONUCLEOPROTEIN A1"/>
    <property type="match status" value="1"/>
</dbReference>
<dbReference type="SUPFAM" id="SSF54928">
    <property type="entry name" value="RNA-binding domain, RBD"/>
    <property type="match status" value="1"/>
</dbReference>
<feature type="compositionally biased region" description="Polar residues" evidence="3">
    <location>
        <begin position="284"/>
        <end position="304"/>
    </location>
</feature>
<dbReference type="AlphaFoldDB" id="A0A813QGR9"/>
<evidence type="ECO:0000313" key="5">
    <source>
        <dbReference type="Proteomes" id="UP000663828"/>
    </source>
</evidence>
<evidence type="ECO:0008006" key="6">
    <source>
        <dbReference type="Google" id="ProtNLM"/>
    </source>
</evidence>
<dbReference type="EMBL" id="CAJNOR010000037">
    <property type="protein sequence ID" value="CAF0766825.1"/>
    <property type="molecule type" value="Genomic_DNA"/>
</dbReference>
<evidence type="ECO:0000256" key="1">
    <source>
        <dbReference type="ARBA" id="ARBA00022884"/>
    </source>
</evidence>
<evidence type="ECO:0000313" key="4">
    <source>
        <dbReference type="EMBL" id="CAF0766825.1"/>
    </source>
</evidence>
<organism evidence="4 5">
    <name type="scientific">Adineta ricciae</name>
    <name type="common">Rotifer</name>
    <dbReference type="NCBI Taxonomy" id="249248"/>
    <lineage>
        <taxon>Eukaryota</taxon>
        <taxon>Metazoa</taxon>
        <taxon>Spiralia</taxon>
        <taxon>Gnathifera</taxon>
        <taxon>Rotifera</taxon>
        <taxon>Eurotatoria</taxon>
        <taxon>Bdelloidea</taxon>
        <taxon>Adinetida</taxon>
        <taxon>Adinetidae</taxon>
        <taxon>Adineta</taxon>
    </lineage>
</organism>